<dbReference type="SUPFAM" id="SSF50978">
    <property type="entry name" value="WD40 repeat-like"/>
    <property type="match status" value="2"/>
</dbReference>
<dbReference type="PANTHER" id="PTHR19858:SF0">
    <property type="entry name" value="PERIODIC TRYPTOPHAN PROTEIN 2 HOMOLOG"/>
    <property type="match status" value="1"/>
</dbReference>
<dbReference type="RefSeq" id="XP_052122037.1">
    <property type="nucleotide sequence ID" value="XM_052266077.1"/>
</dbReference>
<reference evidence="10 11" key="1">
    <citation type="submission" date="2025-04" db="UniProtKB">
        <authorList>
            <consortium name="RefSeq"/>
        </authorList>
    </citation>
    <scope>IDENTIFICATION</scope>
    <source>
        <tissue evidence="10 11">Whole organism</tissue>
    </source>
</reference>
<dbReference type="GO" id="GO:0034388">
    <property type="term" value="C:Pwp2p-containing subcomplex of 90S preribosome"/>
    <property type="evidence" value="ECO:0007669"/>
    <property type="project" value="TreeGrafter"/>
</dbReference>
<dbReference type="InterPro" id="IPR015943">
    <property type="entry name" value="WD40/YVTN_repeat-like_dom_sf"/>
</dbReference>
<accession>A0A6J1SND6</accession>
<evidence type="ECO:0000313" key="15">
    <source>
        <dbReference type="RefSeq" id="XP_052122040.1"/>
    </source>
</evidence>
<keyword evidence="4" id="KW-0677">Repeat</keyword>
<evidence type="ECO:0000256" key="6">
    <source>
        <dbReference type="PROSITE-ProRule" id="PRU00221"/>
    </source>
</evidence>
<evidence type="ECO:0000313" key="10">
    <source>
        <dbReference type="RefSeq" id="XP_026280071.1"/>
    </source>
</evidence>
<dbReference type="RefSeq" id="XP_052122038.1">
    <property type="nucleotide sequence ID" value="XM_052266078.1"/>
</dbReference>
<dbReference type="SUPFAM" id="SSF50998">
    <property type="entry name" value="Quinoprotein alcohol dehydrogenase-like"/>
    <property type="match status" value="1"/>
</dbReference>
<evidence type="ECO:0000256" key="3">
    <source>
        <dbReference type="ARBA" id="ARBA00022574"/>
    </source>
</evidence>
<dbReference type="RefSeq" id="XP_052122051.1">
    <property type="nucleotide sequence ID" value="XM_052266091.1"/>
</dbReference>
<evidence type="ECO:0000313" key="14">
    <source>
        <dbReference type="RefSeq" id="XP_052122039.1"/>
    </source>
</evidence>
<dbReference type="RefSeq" id="XP_052122042.1">
    <property type="nucleotide sequence ID" value="XM_052266082.1"/>
</dbReference>
<feature type="repeat" description="WD" evidence="6">
    <location>
        <begin position="381"/>
        <end position="422"/>
    </location>
</feature>
<dbReference type="RefSeq" id="XP_052122057.1">
    <property type="nucleotide sequence ID" value="XM_052266097.1"/>
</dbReference>
<dbReference type="RefSeq" id="XP_052122059.1">
    <property type="nucleotide sequence ID" value="XM_052266099.1"/>
</dbReference>
<evidence type="ECO:0000313" key="30">
    <source>
        <dbReference type="RefSeq" id="XP_052122055.1"/>
    </source>
</evidence>
<dbReference type="RefSeq" id="XP_052122056.1">
    <property type="nucleotide sequence ID" value="XM_052266096.1"/>
</dbReference>
<evidence type="ECO:0000313" key="19">
    <source>
        <dbReference type="RefSeq" id="XP_052122044.1"/>
    </source>
</evidence>
<dbReference type="Gene3D" id="2.130.10.10">
    <property type="entry name" value="YVTN repeat-like/Quinoprotein amine dehydrogenase"/>
    <property type="match status" value="3"/>
</dbReference>
<dbReference type="FunFam" id="2.130.10.10:FF:000499">
    <property type="entry name" value="PWP2, small subunit processome component"/>
    <property type="match status" value="1"/>
</dbReference>
<dbReference type="RefSeq" id="XP_052122054.1">
    <property type="nucleotide sequence ID" value="XM_052266094.1"/>
</dbReference>
<organism evidence="9 10">
    <name type="scientific">Frankliniella occidentalis</name>
    <name type="common">Western flower thrips</name>
    <name type="synonym">Euthrips occidentalis</name>
    <dbReference type="NCBI Taxonomy" id="133901"/>
    <lineage>
        <taxon>Eukaryota</taxon>
        <taxon>Metazoa</taxon>
        <taxon>Ecdysozoa</taxon>
        <taxon>Arthropoda</taxon>
        <taxon>Hexapoda</taxon>
        <taxon>Insecta</taxon>
        <taxon>Pterygota</taxon>
        <taxon>Neoptera</taxon>
        <taxon>Paraneoptera</taxon>
        <taxon>Thysanoptera</taxon>
        <taxon>Terebrantia</taxon>
        <taxon>Thripoidea</taxon>
        <taxon>Thripidae</taxon>
        <taxon>Frankliniella</taxon>
    </lineage>
</organism>
<dbReference type="RefSeq" id="XP_052122040.1">
    <property type="nucleotide sequence ID" value="XM_052266080.1"/>
</dbReference>
<evidence type="ECO:0000313" key="29">
    <source>
        <dbReference type="RefSeq" id="XP_052122054.1"/>
    </source>
</evidence>
<evidence type="ECO:0000313" key="31">
    <source>
        <dbReference type="RefSeq" id="XP_052122056.1"/>
    </source>
</evidence>
<protein>
    <submittedName>
        <fullName evidence="11 20">Periodic tryptophan protein 2 homolog isoform X1</fullName>
    </submittedName>
    <submittedName>
        <fullName evidence="23">Periodic tryptophan protein 2 homolog isoform X14</fullName>
    </submittedName>
    <submittedName>
        <fullName evidence="25">Periodic tryptophan protein 2 homolog isoform X16</fullName>
    </submittedName>
    <submittedName>
        <fullName evidence="26">Periodic tryptophan protein 2 homolog isoform X17</fullName>
    </submittedName>
    <submittedName>
        <fullName evidence="29">Periodic tryptophan protein 2 homolog isoform X20</fullName>
    </submittedName>
    <submittedName>
        <fullName evidence="32">Periodic tryptophan protein 2 homolog isoform X23</fullName>
    </submittedName>
    <submittedName>
        <fullName evidence="14">Periodic tryptophan protein 2 homolog isoform X5</fullName>
    </submittedName>
    <submittedName>
        <fullName evidence="15">Periodic tryptophan protein 2 homolog isoform X6</fullName>
    </submittedName>
    <submittedName>
        <fullName evidence="17">Periodic tryptophan protein 2 homolog isoform X8</fullName>
    </submittedName>
</protein>
<evidence type="ECO:0000313" key="18">
    <source>
        <dbReference type="RefSeq" id="XP_052122043.1"/>
    </source>
</evidence>
<evidence type="ECO:0000313" key="11">
    <source>
        <dbReference type="RefSeq" id="XP_052122036.1"/>
    </source>
</evidence>
<comment type="similarity">
    <text evidence="2">Belongs to the WD repeat PWP2 family.</text>
</comment>
<dbReference type="RefSeq" id="XP_026280071.1">
    <property type="nucleotide sequence ID" value="XM_026424286.2"/>
</dbReference>
<dbReference type="KEGG" id="foc:113207645"/>
<dbReference type="RefSeq" id="XP_052122049.1">
    <property type="nucleotide sequence ID" value="XM_052266089.1"/>
</dbReference>
<evidence type="ECO:0000256" key="5">
    <source>
        <dbReference type="ARBA" id="ARBA00023242"/>
    </source>
</evidence>
<dbReference type="PROSITE" id="PS50082">
    <property type="entry name" value="WD_REPEATS_2"/>
    <property type="match status" value="3"/>
</dbReference>
<evidence type="ECO:0000313" key="13">
    <source>
        <dbReference type="RefSeq" id="XP_052122038.1"/>
    </source>
</evidence>
<evidence type="ECO:0000256" key="2">
    <source>
        <dbReference type="ARBA" id="ARBA00010226"/>
    </source>
</evidence>
<evidence type="ECO:0000313" key="27">
    <source>
        <dbReference type="RefSeq" id="XP_052122052.1"/>
    </source>
</evidence>
<dbReference type="RefSeq" id="XP_052122048.1">
    <property type="nucleotide sequence ID" value="XM_052266088.1"/>
</dbReference>
<evidence type="ECO:0000313" key="33">
    <source>
        <dbReference type="RefSeq" id="XP_052122058.1"/>
    </source>
</evidence>
<dbReference type="RefSeq" id="XP_052122044.1">
    <property type="nucleotide sequence ID" value="XM_052266084.1"/>
</dbReference>
<dbReference type="RefSeq" id="XP_052122058.1">
    <property type="nucleotide sequence ID" value="XM_052266098.1"/>
</dbReference>
<evidence type="ECO:0000313" key="22">
    <source>
        <dbReference type="RefSeq" id="XP_052122047.1"/>
    </source>
</evidence>
<dbReference type="Pfam" id="PF00400">
    <property type="entry name" value="WD40"/>
    <property type="match status" value="6"/>
</dbReference>
<dbReference type="Pfam" id="PF04003">
    <property type="entry name" value="Utp12"/>
    <property type="match status" value="1"/>
</dbReference>
<evidence type="ECO:0000313" key="21">
    <source>
        <dbReference type="RefSeq" id="XP_052122046.1"/>
    </source>
</evidence>
<dbReference type="RefSeq" id="XP_052122055.1">
    <property type="nucleotide sequence ID" value="XM_052266095.1"/>
</dbReference>
<dbReference type="RefSeq" id="XP_052122047.1">
    <property type="nucleotide sequence ID" value="XM_052266087.1"/>
</dbReference>
<dbReference type="RefSeq" id="XP_052122053.1">
    <property type="nucleotide sequence ID" value="XM_052266093.1"/>
</dbReference>
<gene>
    <name evidence="10 11 12 13 14 15 16 17 18 19 20 21 22 23 24 25 26 27 28 29 30 31 32 33 34" type="primary">LOC113207645</name>
</gene>
<dbReference type="OrthoDB" id="3142434at2759"/>
<comment type="subcellular location">
    <subcellularLocation>
        <location evidence="1">Nucleus</location>
        <location evidence="1">Nucleolus</location>
    </subcellularLocation>
</comment>
<dbReference type="GO" id="GO:0032040">
    <property type="term" value="C:small-subunit processome"/>
    <property type="evidence" value="ECO:0007669"/>
    <property type="project" value="TreeGrafter"/>
</dbReference>
<dbReference type="InterPro" id="IPR036322">
    <property type="entry name" value="WD40_repeat_dom_sf"/>
</dbReference>
<feature type="domain" description="Small-subunit processome Utp12" evidence="8">
    <location>
        <begin position="785"/>
        <end position="894"/>
    </location>
</feature>
<evidence type="ECO:0000256" key="4">
    <source>
        <dbReference type="ARBA" id="ARBA00022737"/>
    </source>
</evidence>
<feature type="region of interest" description="Disordered" evidence="7">
    <location>
        <begin position="904"/>
        <end position="925"/>
    </location>
</feature>
<dbReference type="InterPro" id="IPR027145">
    <property type="entry name" value="PWP2"/>
</dbReference>
<feature type="region of interest" description="Disordered" evidence="7">
    <location>
        <begin position="232"/>
        <end position="274"/>
    </location>
</feature>
<evidence type="ECO:0000313" key="23">
    <source>
        <dbReference type="RefSeq" id="XP_052122048.1"/>
    </source>
</evidence>
<evidence type="ECO:0000313" key="34">
    <source>
        <dbReference type="RefSeq" id="XP_052122059.1"/>
    </source>
</evidence>
<feature type="repeat" description="WD" evidence="6">
    <location>
        <begin position="509"/>
        <end position="543"/>
    </location>
</feature>
<dbReference type="RefSeq" id="XP_052122046.1">
    <property type="nucleotide sequence ID" value="XM_052266086.1"/>
</dbReference>
<evidence type="ECO:0000313" key="25">
    <source>
        <dbReference type="RefSeq" id="XP_052122050.1"/>
    </source>
</evidence>
<dbReference type="GeneID" id="113207645"/>
<dbReference type="PANTHER" id="PTHR19858">
    <property type="entry name" value="WD40 REPEAT PROTEIN"/>
    <property type="match status" value="1"/>
</dbReference>
<evidence type="ECO:0000313" key="20">
    <source>
        <dbReference type="RefSeq" id="XP_052122045.1"/>
    </source>
</evidence>
<evidence type="ECO:0000256" key="7">
    <source>
        <dbReference type="SAM" id="MobiDB-lite"/>
    </source>
</evidence>
<dbReference type="InterPro" id="IPR019775">
    <property type="entry name" value="WD40_repeat_CS"/>
</dbReference>
<dbReference type="InterPro" id="IPR007148">
    <property type="entry name" value="SSU_processome_Utp12"/>
</dbReference>
<name>A0A6J1SND6_FRAOC</name>
<dbReference type="RefSeq" id="XP_052122039.1">
    <property type="nucleotide sequence ID" value="XM_052266079.1"/>
</dbReference>
<evidence type="ECO:0000259" key="8">
    <source>
        <dbReference type="Pfam" id="PF04003"/>
    </source>
</evidence>
<dbReference type="RefSeq" id="XP_052122050.1">
    <property type="nucleotide sequence ID" value="XM_052266090.1"/>
</dbReference>
<keyword evidence="5" id="KW-0539">Nucleus</keyword>
<dbReference type="RefSeq" id="XP_052122043.1">
    <property type="nucleotide sequence ID" value="XM_052266083.1"/>
</dbReference>
<feature type="compositionally biased region" description="Basic and acidic residues" evidence="7">
    <location>
        <begin position="254"/>
        <end position="265"/>
    </location>
</feature>
<dbReference type="GO" id="GO:0000462">
    <property type="term" value="P:maturation of SSU-rRNA from tricistronic rRNA transcript (SSU-rRNA, 5.8S rRNA, LSU-rRNA)"/>
    <property type="evidence" value="ECO:0007669"/>
    <property type="project" value="TreeGrafter"/>
</dbReference>
<evidence type="ECO:0000313" key="12">
    <source>
        <dbReference type="RefSeq" id="XP_052122037.1"/>
    </source>
</evidence>
<dbReference type="InterPro" id="IPR001680">
    <property type="entry name" value="WD40_rpt"/>
</dbReference>
<keyword evidence="9" id="KW-1185">Reference proteome</keyword>
<dbReference type="AlphaFoldDB" id="A0A6J1SND6"/>
<evidence type="ECO:0000313" key="16">
    <source>
        <dbReference type="RefSeq" id="XP_052122041.1"/>
    </source>
</evidence>
<dbReference type="CDD" id="cd00200">
    <property type="entry name" value="WD40"/>
    <property type="match status" value="1"/>
</dbReference>
<evidence type="ECO:0000313" key="24">
    <source>
        <dbReference type="RefSeq" id="XP_052122049.1"/>
    </source>
</evidence>
<dbReference type="PROSITE" id="PS00678">
    <property type="entry name" value="WD_REPEATS_1"/>
    <property type="match status" value="1"/>
</dbReference>
<dbReference type="InterPro" id="IPR011047">
    <property type="entry name" value="Quinoprotein_ADH-like_sf"/>
</dbReference>
<sequence>MKFAYKFSNLFGSVYHRGNLLFTPDGNSVISPVGNRISVFDLRNNKTSTLPVESRFNFTALDLSPDGCILIAVNEEGEAHLISLISGTTVHKYRFKRKVRCIRFSPDGKHFAACKENNVFVFKSPGPATGEFNPFIMERVFHGAFDDTTCLDWSGDSKILAVGSKDMCTKLYSLEKFANFRGVTLGSHSDAIRAVFFEKQSLDLITIARNGHLCIWESSIEPSDLEPWEPLKKKVKEASNSDSEDDIPQTSGDKTSKESKGSKSDEEMEVDDDGNEQMKKLVYKRLARHYLNDLVKADRSATLTSASYHAETHVLVTGFSCGSFFLHEMPNVSLIHSLSISDQVIASVALNAPGDWIALGCSGLGQLLVWEWQSETYVMKQQGHANNMTCLAYSSDGQYVVTGGGDGKVKLWNTSSGFCFVTFHEHTAAVTGVQFSHNRKFVVTSSLDGTVRAFDMTRYRNFRTLTSPRPVQFTCVALDRSGDFIAAGGQDVFEIYLWSIKLGRLLEILSGHEGPVSSIAFSPSPTSTAMASVSWDKTLRLWNAIESGSAHDTVSLPADGLFVTYRPDGEEVAVATLDAQVSFFSAKTGDQKSCIEGRNDLGSGRSDTDLVTAKQTLKGKAFNSLCYSADGENILAGGQSKNVCIYNVKESMLVKKFEITQNRSFDAVDDFVNRRNMTEFGNLALVEERDEDEDGNVALKLPGVKSGDMAARNVKPEVRVFSLQFSPTGQAWSAVTTEGLLVYSLDLGLVFDPFMLELGVTPESTRKTLKECDYAKALMMAVKMNEQDLIQEVVESVPPESVELTVSSMPPTYQVRALRFVAGSLESTRHIDFYLQWSTFLLNSLSPGLLRDRGSTTYTQLLPVLLTLQKALTRKHDELGKICDFNKYTLRYLQKLGELRKNSSSAVQVNSEGEEDNESSDISDEELMLMG</sequence>
<keyword evidence="3 6" id="KW-0853">WD repeat</keyword>
<dbReference type="Proteomes" id="UP000504606">
    <property type="component" value="Unplaced"/>
</dbReference>
<evidence type="ECO:0000313" key="9">
    <source>
        <dbReference type="Proteomes" id="UP000504606"/>
    </source>
</evidence>
<feature type="compositionally biased region" description="Acidic residues" evidence="7">
    <location>
        <begin position="912"/>
        <end position="925"/>
    </location>
</feature>
<dbReference type="GO" id="GO:0000028">
    <property type="term" value="P:ribosomal small subunit assembly"/>
    <property type="evidence" value="ECO:0007669"/>
    <property type="project" value="TreeGrafter"/>
</dbReference>
<evidence type="ECO:0000313" key="28">
    <source>
        <dbReference type="RefSeq" id="XP_052122053.1"/>
    </source>
</evidence>
<dbReference type="RefSeq" id="XP_052122041.1">
    <property type="nucleotide sequence ID" value="XM_052266081.1"/>
</dbReference>
<evidence type="ECO:0000313" key="26">
    <source>
        <dbReference type="RefSeq" id="XP_052122051.1"/>
    </source>
</evidence>
<evidence type="ECO:0000313" key="32">
    <source>
        <dbReference type="RefSeq" id="XP_052122057.1"/>
    </source>
</evidence>
<dbReference type="PROSITE" id="PS50294">
    <property type="entry name" value="WD_REPEATS_REGION"/>
    <property type="match status" value="3"/>
</dbReference>
<evidence type="ECO:0000313" key="17">
    <source>
        <dbReference type="RefSeq" id="XP_052122042.1"/>
    </source>
</evidence>
<proteinExistence type="inferred from homology"/>
<dbReference type="SMART" id="SM00320">
    <property type="entry name" value="WD40"/>
    <property type="match status" value="10"/>
</dbReference>
<feature type="repeat" description="WD" evidence="6">
    <location>
        <begin position="423"/>
        <end position="464"/>
    </location>
</feature>
<dbReference type="RefSeq" id="XP_052122036.1">
    <property type="nucleotide sequence ID" value="XM_052266076.1"/>
</dbReference>
<dbReference type="RefSeq" id="XP_052122052.1">
    <property type="nucleotide sequence ID" value="XM_052266092.1"/>
</dbReference>
<dbReference type="RefSeq" id="XP_052122045.1">
    <property type="nucleotide sequence ID" value="XM_052266085.1"/>
</dbReference>
<evidence type="ECO:0000256" key="1">
    <source>
        <dbReference type="ARBA" id="ARBA00004604"/>
    </source>
</evidence>